<dbReference type="OrthoDB" id="9794041at2"/>
<accession>A0A0R1ULT0</accession>
<dbReference type="InterPro" id="IPR023168">
    <property type="entry name" value="GatB_Yqey_C_2"/>
</dbReference>
<dbReference type="PANTHER" id="PTHR28055">
    <property type="entry name" value="ALTERED INHERITANCE OF MITOCHONDRIA PROTEIN 41, MITOCHONDRIAL"/>
    <property type="match status" value="1"/>
</dbReference>
<comment type="caution">
    <text evidence="1">The sequence shown here is derived from an EMBL/GenBank/DDBJ whole genome shotgun (WGS) entry which is preliminary data.</text>
</comment>
<gene>
    <name evidence="1" type="ORF">FC21_GL000398</name>
</gene>
<dbReference type="Gene3D" id="1.10.10.410">
    <property type="match status" value="1"/>
</dbReference>
<dbReference type="Proteomes" id="UP000051084">
    <property type="component" value="Unassembled WGS sequence"/>
</dbReference>
<dbReference type="InterPro" id="IPR019004">
    <property type="entry name" value="YqeY/Aim41"/>
</dbReference>
<protein>
    <submittedName>
        <fullName evidence="1">GatB Yqey domain-containing protein</fullName>
    </submittedName>
</protein>
<dbReference type="SUPFAM" id="SSF89095">
    <property type="entry name" value="GatB/YqeY motif"/>
    <property type="match status" value="1"/>
</dbReference>
<name>A0A0R1ULT0_9LACO</name>
<dbReference type="STRING" id="417373.GCA_001570685_01351"/>
<reference evidence="1 2" key="1">
    <citation type="journal article" date="2015" name="Genome Announc.">
        <title>Expanding the biotechnology potential of lactobacilli through comparative genomics of 213 strains and associated genera.</title>
        <authorList>
            <person name="Sun Z."/>
            <person name="Harris H.M."/>
            <person name="McCann A."/>
            <person name="Guo C."/>
            <person name="Argimon S."/>
            <person name="Zhang W."/>
            <person name="Yang X."/>
            <person name="Jeffery I.B."/>
            <person name="Cooney J.C."/>
            <person name="Kagawa T.F."/>
            <person name="Liu W."/>
            <person name="Song Y."/>
            <person name="Salvetti E."/>
            <person name="Wrobel A."/>
            <person name="Rasinkangas P."/>
            <person name="Parkhill J."/>
            <person name="Rea M.C."/>
            <person name="O'Sullivan O."/>
            <person name="Ritari J."/>
            <person name="Douillard F.P."/>
            <person name="Paul Ross R."/>
            <person name="Yang R."/>
            <person name="Briner A.E."/>
            <person name="Felis G.E."/>
            <person name="de Vos W.M."/>
            <person name="Barrangou R."/>
            <person name="Klaenhammer T.R."/>
            <person name="Caufield P.W."/>
            <person name="Cui Y."/>
            <person name="Zhang H."/>
            <person name="O'Toole P.W."/>
        </authorList>
    </citation>
    <scope>NUCLEOTIDE SEQUENCE [LARGE SCALE GENOMIC DNA]</scope>
    <source>
        <strain evidence="1 2">DSM 18793</strain>
    </source>
</reference>
<evidence type="ECO:0000313" key="1">
    <source>
        <dbReference type="EMBL" id="KRL92248.1"/>
    </source>
</evidence>
<keyword evidence="2" id="KW-1185">Reference proteome</keyword>
<proteinExistence type="predicted"/>
<dbReference type="RefSeq" id="WP_054653526.1">
    <property type="nucleotide sequence ID" value="NZ_AZGC01000058.1"/>
</dbReference>
<dbReference type="GO" id="GO:0016884">
    <property type="term" value="F:carbon-nitrogen ligase activity, with glutamine as amido-N-donor"/>
    <property type="evidence" value="ECO:0007669"/>
    <property type="project" value="InterPro"/>
</dbReference>
<dbReference type="PATRIC" id="fig|1423742.4.peg.415"/>
<organism evidence="1 2">
    <name type="scientific">Limosilactobacillus equigenerosi DSM 18793 = JCM 14505</name>
    <dbReference type="NCBI Taxonomy" id="1423742"/>
    <lineage>
        <taxon>Bacteria</taxon>
        <taxon>Bacillati</taxon>
        <taxon>Bacillota</taxon>
        <taxon>Bacilli</taxon>
        <taxon>Lactobacillales</taxon>
        <taxon>Lactobacillaceae</taxon>
        <taxon>Limosilactobacillus</taxon>
    </lineage>
</organism>
<dbReference type="InterPro" id="IPR003789">
    <property type="entry name" value="Asn/Gln_tRNA_amidoTrase-B-like"/>
</dbReference>
<dbReference type="Gene3D" id="1.10.1510.10">
    <property type="entry name" value="Uncharacterised protein YqeY/AIM41 PF09424, N-terminal domain"/>
    <property type="match status" value="1"/>
</dbReference>
<sequence>MSLLDQLNNDMKTAMKAKDKATLSVVRMLKAAVTNEQINLGHDLTADEEATVLSREYKQRKESLAEFENAGREDLIEQAKHELSVVEKYLPEQLSEAEVKAIVTKAIEQTGAESMKDMGKVMGVVMPQVKGKADGKLVNETVKAALQ</sequence>
<dbReference type="Pfam" id="PF09424">
    <property type="entry name" value="YqeY"/>
    <property type="match status" value="1"/>
</dbReference>
<dbReference type="AlphaFoldDB" id="A0A0R1ULT0"/>
<dbReference type="InterPro" id="IPR042184">
    <property type="entry name" value="YqeY/Aim41_N"/>
</dbReference>
<evidence type="ECO:0000313" key="2">
    <source>
        <dbReference type="Proteomes" id="UP000051084"/>
    </source>
</evidence>
<dbReference type="EMBL" id="AZGC01000058">
    <property type="protein sequence ID" value="KRL92248.1"/>
    <property type="molecule type" value="Genomic_DNA"/>
</dbReference>
<dbReference type="PANTHER" id="PTHR28055:SF1">
    <property type="entry name" value="ALTERED INHERITANCE OF MITOCHONDRIA PROTEIN 41, MITOCHONDRIAL"/>
    <property type="match status" value="1"/>
</dbReference>